<evidence type="ECO:0000313" key="6">
    <source>
        <dbReference type="EMBL" id="CAB4311987.1"/>
    </source>
</evidence>
<dbReference type="PANTHER" id="PTHR47967">
    <property type="entry name" value="OS07G0603500 PROTEIN-RELATED"/>
    <property type="match status" value="1"/>
</dbReference>
<proteinExistence type="inferred from homology"/>
<feature type="chain" id="PRO_5027040799" description="Peptidase A1 domain-containing protein" evidence="4">
    <location>
        <begin position="24"/>
        <end position="424"/>
    </location>
</feature>
<dbReference type="GO" id="GO:0006508">
    <property type="term" value="P:proteolysis"/>
    <property type="evidence" value="ECO:0007669"/>
    <property type="project" value="UniProtKB-KW"/>
</dbReference>
<evidence type="ECO:0000256" key="3">
    <source>
        <dbReference type="ARBA" id="ARBA00022801"/>
    </source>
</evidence>
<evidence type="ECO:0000256" key="4">
    <source>
        <dbReference type="SAM" id="SignalP"/>
    </source>
</evidence>
<dbReference type="InterPro" id="IPR033121">
    <property type="entry name" value="PEPTIDASE_A1"/>
</dbReference>
<dbReference type="InterPro" id="IPR032861">
    <property type="entry name" value="TAXi_N"/>
</dbReference>
<gene>
    <name evidence="6" type="ORF">ORAREDHAP_LOCUS34255</name>
</gene>
<accession>A0A6J5XHD4</accession>
<dbReference type="SUPFAM" id="SSF50630">
    <property type="entry name" value="Acid proteases"/>
    <property type="match status" value="1"/>
</dbReference>
<dbReference type="PANTHER" id="PTHR47967:SF128">
    <property type="entry name" value="ASPARTIC PROTEINASE CDR1-LIKE"/>
    <property type="match status" value="1"/>
</dbReference>
<reference evidence="7" key="1">
    <citation type="journal article" date="2020" name="Genome Biol.">
        <title>Gamete binning: chromosome-level and haplotype-resolved genome assembly enabled by high-throughput single-cell sequencing of gamete genomes.</title>
        <authorList>
            <person name="Campoy J.A."/>
            <person name="Sun H."/>
            <person name="Goel M."/>
            <person name="Jiao W.-B."/>
            <person name="Folz-Donahue K."/>
            <person name="Wang N."/>
            <person name="Rubio M."/>
            <person name="Liu C."/>
            <person name="Kukat C."/>
            <person name="Ruiz D."/>
            <person name="Huettel B."/>
            <person name="Schneeberger K."/>
        </authorList>
    </citation>
    <scope>NUCLEOTIDE SEQUENCE [LARGE SCALE GENOMIC DNA]</scope>
    <source>
        <strain evidence="7">cv. Rojo Pasion</strain>
    </source>
</reference>
<dbReference type="GO" id="GO:0005576">
    <property type="term" value="C:extracellular region"/>
    <property type="evidence" value="ECO:0007669"/>
    <property type="project" value="TreeGrafter"/>
</dbReference>
<name>A0A6J5XHD4_PRUAR</name>
<dbReference type="Pfam" id="PF14541">
    <property type="entry name" value="TAXi_C"/>
    <property type="match status" value="1"/>
</dbReference>
<dbReference type="Gene3D" id="2.40.70.10">
    <property type="entry name" value="Acid Proteases"/>
    <property type="match status" value="2"/>
</dbReference>
<dbReference type="InterPro" id="IPR032799">
    <property type="entry name" value="TAXi_C"/>
</dbReference>
<evidence type="ECO:0000313" key="7">
    <source>
        <dbReference type="Proteomes" id="UP000507245"/>
    </source>
</evidence>
<sequence length="424" mass="47506">MRQIILQCILSLGFFLACVCVNAAGKPNGLTMELIHVDSPASPLYPGNISYEEEIQRLIDRSIARVQHHHYTLASLGNNNVSQTIINPLDIRPKLEFYPYGSYLVQVGIGTFDAPFPARSFNTYYLYTDTGSILTWVLCEDCLKPGNQCFQTKEPPFPNSKSKSYVALCCNQNPFCKTGQCTGPYCSQHDDGQPLMIPGVVFGCAYDIRKISFGRLEEFKVAGLLGLGYAPISFPLQQSYQTGGLRVTKLVLFKDIPYYYVNLLGISVHGQQLLIDPNVFAVRNQGTSGGCFMDNGSSFTVLIRPAFNAVVQFLEMYFMRFPRVFKGGRPLGPPFELCYKWMTPLPPLPTLTFHFENADLLINPEDLFIKVKADQQGNDLFCLAFIADDARTILGSVHQSNYLFIYDLNQKLLKFAPEDCSKNS</sequence>
<feature type="signal peptide" evidence="4">
    <location>
        <begin position="1"/>
        <end position="23"/>
    </location>
</feature>
<keyword evidence="2" id="KW-0645">Protease</keyword>
<dbReference type="InterPro" id="IPR051708">
    <property type="entry name" value="Plant_Aspart_Prot_A1"/>
</dbReference>
<dbReference type="GO" id="GO:0008233">
    <property type="term" value="F:peptidase activity"/>
    <property type="evidence" value="ECO:0007669"/>
    <property type="project" value="UniProtKB-KW"/>
</dbReference>
<dbReference type="PROSITE" id="PS51767">
    <property type="entry name" value="PEPTIDASE_A1"/>
    <property type="match status" value="1"/>
</dbReference>
<organism evidence="6 7">
    <name type="scientific">Prunus armeniaca</name>
    <name type="common">Apricot</name>
    <name type="synonym">Armeniaca vulgaris</name>
    <dbReference type="NCBI Taxonomy" id="36596"/>
    <lineage>
        <taxon>Eukaryota</taxon>
        <taxon>Viridiplantae</taxon>
        <taxon>Streptophyta</taxon>
        <taxon>Embryophyta</taxon>
        <taxon>Tracheophyta</taxon>
        <taxon>Spermatophyta</taxon>
        <taxon>Magnoliopsida</taxon>
        <taxon>eudicotyledons</taxon>
        <taxon>Gunneridae</taxon>
        <taxon>Pentapetalae</taxon>
        <taxon>rosids</taxon>
        <taxon>fabids</taxon>
        <taxon>Rosales</taxon>
        <taxon>Rosaceae</taxon>
        <taxon>Amygdaloideae</taxon>
        <taxon>Amygdaleae</taxon>
        <taxon>Prunus</taxon>
    </lineage>
</organism>
<dbReference type="PROSITE" id="PS51257">
    <property type="entry name" value="PROKAR_LIPOPROTEIN"/>
    <property type="match status" value="1"/>
</dbReference>
<keyword evidence="3" id="KW-0378">Hydrolase</keyword>
<dbReference type="Pfam" id="PF14543">
    <property type="entry name" value="TAXi_N"/>
    <property type="match status" value="1"/>
</dbReference>
<dbReference type="Proteomes" id="UP000507245">
    <property type="component" value="Unassembled WGS sequence"/>
</dbReference>
<evidence type="ECO:0000259" key="5">
    <source>
        <dbReference type="PROSITE" id="PS51767"/>
    </source>
</evidence>
<feature type="domain" description="Peptidase A1" evidence="5">
    <location>
        <begin position="103"/>
        <end position="416"/>
    </location>
</feature>
<dbReference type="InterPro" id="IPR021109">
    <property type="entry name" value="Peptidase_aspartic_dom_sf"/>
</dbReference>
<protein>
    <recommendedName>
        <fullName evidence="5">Peptidase A1 domain-containing protein</fullName>
    </recommendedName>
</protein>
<keyword evidence="7" id="KW-1185">Reference proteome</keyword>
<comment type="similarity">
    <text evidence="1">Belongs to the peptidase A1 family.</text>
</comment>
<dbReference type="OrthoDB" id="907879at2759"/>
<evidence type="ECO:0000256" key="1">
    <source>
        <dbReference type="ARBA" id="ARBA00007447"/>
    </source>
</evidence>
<evidence type="ECO:0000256" key="2">
    <source>
        <dbReference type="ARBA" id="ARBA00022670"/>
    </source>
</evidence>
<dbReference type="AlphaFoldDB" id="A0A6J5XHD4"/>
<keyword evidence="4" id="KW-0732">Signal</keyword>
<dbReference type="EMBL" id="CAEKKB010000005">
    <property type="protein sequence ID" value="CAB4311987.1"/>
    <property type="molecule type" value="Genomic_DNA"/>
</dbReference>